<feature type="domain" description="Protein kinase" evidence="1">
    <location>
        <begin position="9"/>
        <end position="275"/>
    </location>
</feature>
<reference evidence="2 3" key="1">
    <citation type="submission" date="2021-02" db="EMBL/GenBank/DDBJ databases">
        <title>Plant Genome Project.</title>
        <authorList>
            <person name="Zhang R.-G."/>
        </authorList>
    </citation>
    <scope>NUCLEOTIDE SEQUENCE [LARGE SCALE GENOMIC DNA]</scope>
    <source>
        <tissue evidence="2">Leaves</tissue>
    </source>
</reference>
<dbReference type="InterPro" id="IPR000719">
    <property type="entry name" value="Prot_kinase_dom"/>
</dbReference>
<dbReference type="PROSITE" id="PS50011">
    <property type="entry name" value="PROTEIN_KINASE_DOM"/>
    <property type="match status" value="1"/>
</dbReference>
<keyword evidence="3" id="KW-1185">Reference proteome</keyword>
<proteinExistence type="predicted"/>
<accession>A0ABQ8H4X8</accession>
<dbReference type="SUPFAM" id="SSF56112">
    <property type="entry name" value="Protein kinase-like (PK-like)"/>
    <property type="match status" value="1"/>
</dbReference>
<dbReference type="InterPro" id="IPR001245">
    <property type="entry name" value="Ser-Thr/Tyr_kinase_cat_dom"/>
</dbReference>
<name>A0ABQ8H4X8_9ROSI</name>
<dbReference type="Gene3D" id="1.10.510.10">
    <property type="entry name" value="Transferase(Phosphotransferase) domain 1"/>
    <property type="match status" value="2"/>
</dbReference>
<dbReference type="InterPro" id="IPR051564">
    <property type="entry name" value="LRR_receptor-like_kinase"/>
</dbReference>
<sequence length="350" mass="39375">MLLKGTDGFSLTHFISVGSFGSVYKGILDKDGTIVAMKILNLQHQGASKSFMAECKALRNIRHRNHVKVKTSCSSIDFEGNDFKAIVYEFVANRSLEKWLHPTLESEEEQKKKKKIQSLTILQRISIATDMASPIKYLLHYYFGLARFRPKVPNVNQSSSIGYGLGNEISTNGDVYSFGILLLETVTRIKPTDVMFKGDFNLRSFARMALLDRVMDIADPMLMNEEIVNTNHRMRQALYNNQEECLISMVRIGVACSVESPHDRMNISRVVHELQSEKKLLLQPTNGLNDDCKHKQVAHPKPEASVCSLNMQLACHEFNASDLMLESQVPAYSIKSNGVQAEVQQGKISC</sequence>
<evidence type="ECO:0000313" key="2">
    <source>
        <dbReference type="EMBL" id="KAH7548320.1"/>
    </source>
</evidence>
<dbReference type="InterPro" id="IPR011009">
    <property type="entry name" value="Kinase-like_dom_sf"/>
</dbReference>
<gene>
    <name evidence="2" type="ORF">JRO89_XS14G0101900</name>
</gene>
<dbReference type="EMBL" id="JAFEMO010000014">
    <property type="protein sequence ID" value="KAH7548320.1"/>
    <property type="molecule type" value="Genomic_DNA"/>
</dbReference>
<comment type="caution">
    <text evidence="2">The sequence shown here is derived from an EMBL/GenBank/DDBJ whole genome shotgun (WGS) entry which is preliminary data.</text>
</comment>
<evidence type="ECO:0000313" key="3">
    <source>
        <dbReference type="Proteomes" id="UP000827721"/>
    </source>
</evidence>
<dbReference type="PANTHER" id="PTHR48055">
    <property type="entry name" value="LEUCINE-RICH REPEAT RECEPTOR PROTEIN KINASE EMS1"/>
    <property type="match status" value="1"/>
</dbReference>
<organism evidence="2 3">
    <name type="scientific">Xanthoceras sorbifolium</name>
    <dbReference type="NCBI Taxonomy" id="99658"/>
    <lineage>
        <taxon>Eukaryota</taxon>
        <taxon>Viridiplantae</taxon>
        <taxon>Streptophyta</taxon>
        <taxon>Embryophyta</taxon>
        <taxon>Tracheophyta</taxon>
        <taxon>Spermatophyta</taxon>
        <taxon>Magnoliopsida</taxon>
        <taxon>eudicotyledons</taxon>
        <taxon>Gunneridae</taxon>
        <taxon>Pentapetalae</taxon>
        <taxon>rosids</taxon>
        <taxon>malvids</taxon>
        <taxon>Sapindales</taxon>
        <taxon>Sapindaceae</taxon>
        <taxon>Xanthoceroideae</taxon>
        <taxon>Xanthoceras</taxon>
    </lineage>
</organism>
<dbReference type="PANTHER" id="PTHR48055:SF55">
    <property type="entry name" value="PROTEIN KINASE DOMAIN-CONTAINING PROTEIN"/>
    <property type="match status" value="1"/>
</dbReference>
<protein>
    <recommendedName>
        <fullName evidence="1">Protein kinase domain-containing protein</fullName>
    </recommendedName>
</protein>
<dbReference type="Pfam" id="PF07714">
    <property type="entry name" value="PK_Tyr_Ser-Thr"/>
    <property type="match status" value="1"/>
</dbReference>
<evidence type="ECO:0000259" key="1">
    <source>
        <dbReference type="PROSITE" id="PS50011"/>
    </source>
</evidence>
<dbReference type="Proteomes" id="UP000827721">
    <property type="component" value="Unassembled WGS sequence"/>
</dbReference>